<sequence length="174" mass="20605">MQGQNEVESLYREYSGDVYRYLLYMCRNPHVAEDLCQSTFLKVISGIRGFRGSCPVKTWIFTIARHEYFHWLRANPATEELREDWKEMAHGGADVAEQYEKREQAARVFSYINALEEPHRSLMTLRLVNELSFREIGTVLQRTENWARVTFMRDKCRLIRYLEEAENGRPGKEC</sequence>
<keyword evidence="3" id="KW-0731">Sigma factor</keyword>
<evidence type="ECO:0000259" key="6">
    <source>
        <dbReference type="Pfam" id="PF04542"/>
    </source>
</evidence>
<gene>
    <name evidence="8" type="ORF">DWY69_23735</name>
    <name evidence="7" type="ORF">DXC51_21630</name>
</gene>
<dbReference type="InterPro" id="IPR039425">
    <property type="entry name" value="RNA_pol_sigma-70-like"/>
</dbReference>
<dbReference type="InterPro" id="IPR013325">
    <property type="entry name" value="RNA_pol_sigma_r2"/>
</dbReference>
<keyword evidence="5" id="KW-0804">Transcription</keyword>
<dbReference type="EMBL" id="QVLV01000019">
    <property type="protein sequence ID" value="RGE56981.1"/>
    <property type="molecule type" value="Genomic_DNA"/>
</dbReference>
<dbReference type="EMBL" id="QVLU01000028">
    <property type="protein sequence ID" value="RGE66535.1"/>
    <property type="molecule type" value="Genomic_DNA"/>
</dbReference>
<evidence type="ECO:0000256" key="5">
    <source>
        <dbReference type="ARBA" id="ARBA00023163"/>
    </source>
</evidence>
<proteinExistence type="inferred from homology"/>
<evidence type="ECO:0000256" key="2">
    <source>
        <dbReference type="ARBA" id="ARBA00023015"/>
    </source>
</evidence>
<dbReference type="SUPFAM" id="SSF88659">
    <property type="entry name" value="Sigma3 and sigma4 domains of RNA polymerase sigma factors"/>
    <property type="match status" value="1"/>
</dbReference>
<evidence type="ECO:0000313" key="7">
    <source>
        <dbReference type="EMBL" id="RGE56981.1"/>
    </source>
</evidence>
<keyword evidence="9" id="KW-1185">Reference proteome</keyword>
<accession>A0A3E3HYS5</accession>
<feature type="domain" description="RNA polymerase sigma-70 region 2" evidence="6">
    <location>
        <begin position="10"/>
        <end position="74"/>
    </location>
</feature>
<reference evidence="7 10" key="1">
    <citation type="submission" date="2018-08" db="EMBL/GenBank/DDBJ databases">
        <title>A genome reference for cultivated species of the human gut microbiota.</title>
        <authorList>
            <person name="Zou Y."/>
            <person name="Xue W."/>
            <person name="Luo G."/>
        </authorList>
    </citation>
    <scope>NUCLEOTIDE SEQUENCE [LARGE SCALE GENOMIC DNA]</scope>
    <source>
        <strain evidence="8 10">AF26-4BH</strain>
        <strain evidence="7">TF05-5AC</strain>
    </source>
</reference>
<dbReference type="InterPro" id="IPR013324">
    <property type="entry name" value="RNA_pol_sigma_r3/r4-like"/>
</dbReference>
<dbReference type="SUPFAM" id="SSF88946">
    <property type="entry name" value="Sigma2 domain of RNA polymerase sigma factors"/>
    <property type="match status" value="1"/>
</dbReference>
<dbReference type="GO" id="GO:0003677">
    <property type="term" value="F:DNA binding"/>
    <property type="evidence" value="ECO:0007669"/>
    <property type="project" value="UniProtKB-KW"/>
</dbReference>
<dbReference type="PANTHER" id="PTHR43133:SF52">
    <property type="entry name" value="ECF RNA POLYMERASE SIGMA FACTOR SIGL"/>
    <property type="match status" value="1"/>
</dbReference>
<dbReference type="GO" id="GO:0016987">
    <property type="term" value="F:sigma factor activity"/>
    <property type="evidence" value="ECO:0007669"/>
    <property type="project" value="UniProtKB-KW"/>
</dbReference>
<dbReference type="GeneID" id="97989392"/>
<dbReference type="InterPro" id="IPR007627">
    <property type="entry name" value="RNA_pol_sigma70_r2"/>
</dbReference>
<keyword evidence="4" id="KW-0238">DNA-binding</keyword>
<dbReference type="Pfam" id="PF04542">
    <property type="entry name" value="Sigma70_r2"/>
    <property type="match status" value="1"/>
</dbReference>
<dbReference type="NCBIfam" id="TIGR02937">
    <property type="entry name" value="sigma70-ECF"/>
    <property type="match status" value="1"/>
</dbReference>
<keyword evidence="2" id="KW-0805">Transcription regulation</keyword>
<evidence type="ECO:0000256" key="1">
    <source>
        <dbReference type="ARBA" id="ARBA00010641"/>
    </source>
</evidence>
<dbReference type="OrthoDB" id="9795666at2"/>
<evidence type="ECO:0000256" key="4">
    <source>
        <dbReference type="ARBA" id="ARBA00023125"/>
    </source>
</evidence>
<dbReference type="Proteomes" id="UP000261166">
    <property type="component" value="Unassembled WGS sequence"/>
</dbReference>
<evidence type="ECO:0000313" key="9">
    <source>
        <dbReference type="Proteomes" id="UP000260812"/>
    </source>
</evidence>
<organism evidence="7 9">
    <name type="scientific">Eisenbergiella massiliensis</name>
    <dbReference type="NCBI Taxonomy" id="1720294"/>
    <lineage>
        <taxon>Bacteria</taxon>
        <taxon>Bacillati</taxon>
        <taxon>Bacillota</taxon>
        <taxon>Clostridia</taxon>
        <taxon>Lachnospirales</taxon>
        <taxon>Lachnospiraceae</taxon>
        <taxon>Eisenbergiella</taxon>
    </lineage>
</organism>
<dbReference type="Gene3D" id="1.10.10.10">
    <property type="entry name" value="Winged helix-like DNA-binding domain superfamily/Winged helix DNA-binding domain"/>
    <property type="match status" value="1"/>
</dbReference>
<dbReference type="AlphaFoldDB" id="A0A3E3HYS5"/>
<evidence type="ECO:0000313" key="10">
    <source>
        <dbReference type="Proteomes" id="UP000261166"/>
    </source>
</evidence>
<comment type="similarity">
    <text evidence="1">Belongs to the sigma-70 factor family. ECF subfamily.</text>
</comment>
<evidence type="ECO:0000256" key="3">
    <source>
        <dbReference type="ARBA" id="ARBA00023082"/>
    </source>
</evidence>
<dbReference type="GO" id="GO:0006352">
    <property type="term" value="P:DNA-templated transcription initiation"/>
    <property type="evidence" value="ECO:0007669"/>
    <property type="project" value="InterPro"/>
</dbReference>
<dbReference type="RefSeq" id="WP_025490545.1">
    <property type="nucleotide sequence ID" value="NZ_CALBAU010000454.1"/>
</dbReference>
<dbReference type="Gene3D" id="1.10.1740.10">
    <property type="match status" value="1"/>
</dbReference>
<dbReference type="InterPro" id="IPR014284">
    <property type="entry name" value="RNA_pol_sigma-70_dom"/>
</dbReference>
<evidence type="ECO:0000313" key="8">
    <source>
        <dbReference type="EMBL" id="RGE66535.1"/>
    </source>
</evidence>
<dbReference type="Proteomes" id="UP000260812">
    <property type="component" value="Unassembled WGS sequence"/>
</dbReference>
<comment type="caution">
    <text evidence="7">The sequence shown here is derived from an EMBL/GenBank/DDBJ whole genome shotgun (WGS) entry which is preliminary data.</text>
</comment>
<dbReference type="PANTHER" id="PTHR43133">
    <property type="entry name" value="RNA POLYMERASE ECF-TYPE SIGMA FACTO"/>
    <property type="match status" value="1"/>
</dbReference>
<protein>
    <submittedName>
        <fullName evidence="7">Sigma-70 family RNA polymerase sigma factor</fullName>
    </submittedName>
</protein>
<name>A0A3E3HYS5_9FIRM</name>
<dbReference type="InterPro" id="IPR036388">
    <property type="entry name" value="WH-like_DNA-bd_sf"/>
</dbReference>